<comment type="similarity">
    <text evidence="1">Belongs to the 'phage' integrase family.</text>
</comment>
<evidence type="ECO:0000256" key="5">
    <source>
        <dbReference type="PROSITE-ProRule" id="PRU01248"/>
    </source>
</evidence>
<dbReference type="InterPro" id="IPR002104">
    <property type="entry name" value="Integrase_catalytic"/>
</dbReference>
<dbReference type="InterPro" id="IPR050090">
    <property type="entry name" value="Tyrosine_recombinase_XerCD"/>
</dbReference>
<evidence type="ECO:0000256" key="2">
    <source>
        <dbReference type="ARBA" id="ARBA00022908"/>
    </source>
</evidence>
<dbReference type="PANTHER" id="PTHR30349">
    <property type="entry name" value="PHAGE INTEGRASE-RELATED"/>
    <property type="match status" value="1"/>
</dbReference>
<dbReference type="RefSeq" id="WP_049679634.1">
    <property type="nucleotide sequence ID" value="NZ_LFZW01000001.1"/>
</dbReference>
<dbReference type="Gene3D" id="1.10.443.10">
    <property type="entry name" value="Intergrase catalytic core"/>
    <property type="match status" value="1"/>
</dbReference>
<keyword evidence="9" id="KW-1185">Reference proteome</keyword>
<evidence type="ECO:0000256" key="3">
    <source>
        <dbReference type="ARBA" id="ARBA00023125"/>
    </source>
</evidence>
<dbReference type="GO" id="GO:0015074">
    <property type="term" value="P:DNA integration"/>
    <property type="evidence" value="ECO:0007669"/>
    <property type="project" value="UniProtKB-KW"/>
</dbReference>
<dbReference type="AlphaFoldDB" id="A0A0K9GNT5"/>
<dbReference type="Gene3D" id="1.10.150.130">
    <property type="match status" value="1"/>
</dbReference>
<dbReference type="InterPro" id="IPR011010">
    <property type="entry name" value="DNA_brk_join_enz"/>
</dbReference>
<protein>
    <recommendedName>
        <fullName evidence="10">Recombinase XerC</fullName>
    </recommendedName>
</protein>
<dbReference type="InterPro" id="IPR004107">
    <property type="entry name" value="Integrase_SAM-like_N"/>
</dbReference>
<reference evidence="9" key="1">
    <citation type="submission" date="2015-07" db="EMBL/GenBank/DDBJ databases">
        <title>Genome sequencing project for genomic taxonomy and phylogenomics of Bacillus-like bacteria.</title>
        <authorList>
            <person name="Liu B."/>
            <person name="Wang J."/>
            <person name="Zhu Y."/>
            <person name="Liu G."/>
            <person name="Chen Q."/>
            <person name="Chen Z."/>
            <person name="Lan J."/>
            <person name="Che J."/>
            <person name="Ge C."/>
            <person name="Shi H."/>
            <person name="Pan Z."/>
            <person name="Liu X."/>
        </authorList>
    </citation>
    <scope>NUCLEOTIDE SEQUENCE [LARGE SCALE GENOMIC DNA]</scope>
    <source>
        <strain evidence="9">FJAT-27997</strain>
    </source>
</reference>
<dbReference type="Pfam" id="PF13495">
    <property type="entry name" value="Phage_int_SAM_4"/>
    <property type="match status" value="1"/>
</dbReference>
<dbReference type="PANTHER" id="PTHR30349:SF41">
    <property type="entry name" value="INTEGRASE_RECOMBINASE PROTEIN MJ0367-RELATED"/>
    <property type="match status" value="1"/>
</dbReference>
<dbReference type="Pfam" id="PF00589">
    <property type="entry name" value="Phage_integrase"/>
    <property type="match status" value="1"/>
</dbReference>
<sequence>MERHNEAFDQETTFHSFTEWLKKQKKSENTIKTYSGVLTQFFEWAEKDFEGHLNAESIQAYLDHLENNQRSAGTIEKHYMALKVYCKYLGQSSLMINIDRKINEQKNDIPEVLTLQEQKTLLKDVEADGNLRNTAMVYIMLHTGVRVSELCDLNDSDLVEKDEKKAIVVRNSKNEVDRVVPLSQEAIQHIDYFLGANEDLRGPLFLSSYGQRITPRSVQYMLKKYHVNPHKLRHTFCQQLIDNGVELQTVSRLAGHKDLNMTKRYVKNKEVDFGQAIDQAFS</sequence>
<dbReference type="PROSITE" id="PS51898">
    <property type="entry name" value="TYR_RECOMBINASE"/>
    <property type="match status" value="1"/>
</dbReference>
<dbReference type="InterPro" id="IPR013762">
    <property type="entry name" value="Integrase-like_cat_sf"/>
</dbReference>
<dbReference type="Proteomes" id="UP000037146">
    <property type="component" value="Unassembled WGS sequence"/>
</dbReference>
<evidence type="ECO:0000256" key="1">
    <source>
        <dbReference type="ARBA" id="ARBA00008857"/>
    </source>
</evidence>
<keyword evidence="2" id="KW-0229">DNA integration</keyword>
<evidence type="ECO:0000313" key="8">
    <source>
        <dbReference type="EMBL" id="KMY48315.1"/>
    </source>
</evidence>
<comment type="caution">
    <text evidence="8">The sequence shown here is derived from an EMBL/GenBank/DDBJ whole genome shotgun (WGS) entry which is preliminary data.</text>
</comment>
<dbReference type="InterPro" id="IPR010998">
    <property type="entry name" value="Integrase_recombinase_N"/>
</dbReference>
<dbReference type="STRING" id="1679170.AC625_01190"/>
<organism evidence="8 9">
    <name type="scientific">Peribacillus loiseleuriae</name>
    <dbReference type="NCBI Taxonomy" id="1679170"/>
    <lineage>
        <taxon>Bacteria</taxon>
        <taxon>Bacillati</taxon>
        <taxon>Bacillota</taxon>
        <taxon>Bacilli</taxon>
        <taxon>Bacillales</taxon>
        <taxon>Bacillaceae</taxon>
        <taxon>Peribacillus</taxon>
    </lineage>
</organism>
<keyword evidence="4" id="KW-0233">DNA recombination</keyword>
<keyword evidence="3 5" id="KW-0238">DNA-binding</keyword>
<dbReference type="PATRIC" id="fig|1679170.3.peg.225"/>
<dbReference type="InterPro" id="IPR044068">
    <property type="entry name" value="CB"/>
</dbReference>
<dbReference type="EMBL" id="LFZW01000001">
    <property type="protein sequence ID" value="KMY48315.1"/>
    <property type="molecule type" value="Genomic_DNA"/>
</dbReference>
<evidence type="ECO:0000259" key="6">
    <source>
        <dbReference type="PROSITE" id="PS51898"/>
    </source>
</evidence>
<feature type="domain" description="Core-binding (CB)" evidence="7">
    <location>
        <begin position="11"/>
        <end position="90"/>
    </location>
</feature>
<dbReference type="GO" id="GO:0003677">
    <property type="term" value="F:DNA binding"/>
    <property type="evidence" value="ECO:0007669"/>
    <property type="project" value="UniProtKB-UniRule"/>
</dbReference>
<dbReference type="GO" id="GO:0006310">
    <property type="term" value="P:DNA recombination"/>
    <property type="evidence" value="ECO:0007669"/>
    <property type="project" value="UniProtKB-KW"/>
</dbReference>
<evidence type="ECO:0000256" key="4">
    <source>
        <dbReference type="ARBA" id="ARBA00023172"/>
    </source>
</evidence>
<feature type="domain" description="Tyr recombinase" evidence="6">
    <location>
        <begin position="108"/>
        <end position="278"/>
    </location>
</feature>
<gene>
    <name evidence="8" type="ORF">AC625_01190</name>
</gene>
<evidence type="ECO:0008006" key="10">
    <source>
        <dbReference type="Google" id="ProtNLM"/>
    </source>
</evidence>
<evidence type="ECO:0000259" key="7">
    <source>
        <dbReference type="PROSITE" id="PS51900"/>
    </source>
</evidence>
<dbReference type="OrthoDB" id="974902at2"/>
<name>A0A0K9GNT5_9BACI</name>
<accession>A0A0K9GNT5</accession>
<dbReference type="SUPFAM" id="SSF56349">
    <property type="entry name" value="DNA breaking-rejoining enzymes"/>
    <property type="match status" value="1"/>
</dbReference>
<evidence type="ECO:0000313" key="9">
    <source>
        <dbReference type="Proteomes" id="UP000037146"/>
    </source>
</evidence>
<dbReference type="PROSITE" id="PS51900">
    <property type="entry name" value="CB"/>
    <property type="match status" value="1"/>
</dbReference>
<proteinExistence type="inferred from homology"/>